<comment type="caution">
    <text evidence="5">The sequence shown here is derived from an EMBL/GenBank/DDBJ whole genome shotgun (WGS) entry which is preliminary data.</text>
</comment>
<dbReference type="Proteomes" id="UP000622317">
    <property type="component" value="Unassembled WGS sequence"/>
</dbReference>
<dbReference type="AlphaFoldDB" id="A0A927FDF6"/>
<dbReference type="Pfam" id="PF22725">
    <property type="entry name" value="GFO_IDH_MocA_C3"/>
    <property type="match status" value="1"/>
</dbReference>
<feature type="domain" description="GFO/IDH/MocA-like oxidoreductase" evidence="4">
    <location>
        <begin position="132"/>
        <end position="255"/>
    </location>
</feature>
<reference evidence="5" key="1">
    <citation type="submission" date="2020-09" db="EMBL/GenBank/DDBJ databases">
        <title>Pelagicoccus enzymogenes sp. nov. with an EPS production, isolated from marine sediment.</title>
        <authorList>
            <person name="Feng X."/>
        </authorList>
    </citation>
    <scope>NUCLEOTIDE SEQUENCE</scope>
    <source>
        <strain evidence="5">NFK12</strain>
    </source>
</reference>
<dbReference type="SUPFAM" id="SSF55347">
    <property type="entry name" value="Glyceraldehyde-3-phosphate dehydrogenase-like, C-terminal domain"/>
    <property type="match status" value="1"/>
</dbReference>
<feature type="domain" description="Gfo/Idh/MocA-like oxidoreductase N-terminal" evidence="3">
    <location>
        <begin position="5"/>
        <end position="120"/>
    </location>
</feature>
<dbReference type="InterPro" id="IPR000683">
    <property type="entry name" value="Gfo/Idh/MocA-like_OxRdtase_N"/>
</dbReference>
<proteinExistence type="inferred from homology"/>
<dbReference type="PANTHER" id="PTHR22604:SF105">
    <property type="entry name" value="TRANS-1,2-DIHYDROBENZENE-1,2-DIOL DEHYDROGENASE"/>
    <property type="match status" value="1"/>
</dbReference>
<dbReference type="InterPro" id="IPR055170">
    <property type="entry name" value="GFO_IDH_MocA-like_dom"/>
</dbReference>
<evidence type="ECO:0000259" key="4">
    <source>
        <dbReference type="Pfam" id="PF22725"/>
    </source>
</evidence>
<evidence type="ECO:0000256" key="2">
    <source>
        <dbReference type="ARBA" id="ARBA00023002"/>
    </source>
</evidence>
<dbReference type="RefSeq" id="WP_191619431.1">
    <property type="nucleotide sequence ID" value="NZ_JACYFG010000060.1"/>
</dbReference>
<accession>A0A927FDF6</accession>
<dbReference type="GO" id="GO:0000166">
    <property type="term" value="F:nucleotide binding"/>
    <property type="evidence" value="ECO:0007669"/>
    <property type="project" value="InterPro"/>
</dbReference>
<comment type="similarity">
    <text evidence="1">Belongs to the Gfo/Idh/MocA family.</text>
</comment>
<evidence type="ECO:0000313" key="6">
    <source>
        <dbReference type="Proteomes" id="UP000622317"/>
    </source>
</evidence>
<dbReference type="GO" id="GO:0016491">
    <property type="term" value="F:oxidoreductase activity"/>
    <property type="evidence" value="ECO:0007669"/>
    <property type="project" value="UniProtKB-KW"/>
</dbReference>
<evidence type="ECO:0000313" key="5">
    <source>
        <dbReference type="EMBL" id="MBD5782351.1"/>
    </source>
</evidence>
<dbReference type="EMBL" id="JACYFG010000060">
    <property type="protein sequence ID" value="MBD5782351.1"/>
    <property type="molecule type" value="Genomic_DNA"/>
</dbReference>
<dbReference type="Gene3D" id="3.40.50.720">
    <property type="entry name" value="NAD(P)-binding Rossmann-like Domain"/>
    <property type="match status" value="1"/>
</dbReference>
<evidence type="ECO:0000256" key="1">
    <source>
        <dbReference type="ARBA" id="ARBA00010928"/>
    </source>
</evidence>
<dbReference type="Gene3D" id="3.30.360.10">
    <property type="entry name" value="Dihydrodipicolinate Reductase, domain 2"/>
    <property type="match status" value="1"/>
</dbReference>
<sequence>MPKLRWGILSTGFIAGRFAEGVASSNSGKLVGVSSRNLETAQEFAAKHGNCSAYGSHAELLARDDLDAVYVASPHPFHAEMAIAAAEAGKHILCEKPIAMNSQETEAIIAAAEKAVVTLVEAYMYRCHPQTAKVAQLIREGAIGEVKLVQAAFGFHAPFDPEGRLFAKQLGGGGILDVGGYPASFACMVADLANGGSETAVTCSGGLGQIDPRCGTDTLAIANLDFSSGLRAQISCSTQLAQNNHVRIYGSEGWIDIAEPWIVSPRGGVWSFHHYRSDASKPDIVSGQDRRELYGVEADTFAQLVAGERPNAPYMTLSDTRRTNQILEDWQKQLAQAK</sequence>
<protein>
    <submittedName>
        <fullName evidence="5">Gfo/Idh/MocA family oxidoreductase</fullName>
    </submittedName>
</protein>
<dbReference type="Pfam" id="PF01408">
    <property type="entry name" value="GFO_IDH_MocA"/>
    <property type="match status" value="1"/>
</dbReference>
<keyword evidence="2" id="KW-0560">Oxidoreductase</keyword>
<organism evidence="5 6">
    <name type="scientific">Pelagicoccus enzymogenes</name>
    <dbReference type="NCBI Taxonomy" id="2773457"/>
    <lineage>
        <taxon>Bacteria</taxon>
        <taxon>Pseudomonadati</taxon>
        <taxon>Verrucomicrobiota</taxon>
        <taxon>Opitutia</taxon>
        <taxon>Puniceicoccales</taxon>
        <taxon>Pelagicoccaceae</taxon>
        <taxon>Pelagicoccus</taxon>
    </lineage>
</organism>
<dbReference type="PANTHER" id="PTHR22604">
    <property type="entry name" value="OXIDOREDUCTASES"/>
    <property type="match status" value="1"/>
</dbReference>
<evidence type="ECO:0000259" key="3">
    <source>
        <dbReference type="Pfam" id="PF01408"/>
    </source>
</evidence>
<gene>
    <name evidence="5" type="ORF">IEN85_22820</name>
</gene>
<name>A0A927FDF6_9BACT</name>
<dbReference type="SUPFAM" id="SSF51735">
    <property type="entry name" value="NAD(P)-binding Rossmann-fold domains"/>
    <property type="match status" value="1"/>
</dbReference>
<dbReference type="InterPro" id="IPR036291">
    <property type="entry name" value="NAD(P)-bd_dom_sf"/>
</dbReference>
<keyword evidence="6" id="KW-1185">Reference proteome</keyword>
<dbReference type="InterPro" id="IPR050984">
    <property type="entry name" value="Gfo/Idh/MocA_domain"/>
</dbReference>